<reference evidence="2" key="1">
    <citation type="journal article" date="2014" name="Int. J. Syst. Evol. Microbiol.">
        <title>Complete genome sequence of Corynebacterium casei LMG S-19264T (=DSM 44701T), isolated from a smear-ripened cheese.</title>
        <authorList>
            <consortium name="US DOE Joint Genome Institute (JGI-PGF)"/>
            <person name="Walter F."/>
            <person name="Albersmeier A."/>
            <person name="Kalinowski J."/>
            <person name="Ruckert C."/>
        </authorList>
    </citation>
    <scope>NUCLEOTIDE SEQUENCE</scope>
    <source>
        <strain evidence="2">JCM 4369</strain>
    </source>
</reference>
<organism evidence="2 3">
    <name type="scientific">Streptomyces filipinensis</name>
    <dbReference type="NCBI Taxonomy" id="66887"/>
    <lineage>
        <taxon>Bacteria</taxon>
        <taxon>Bacillati</taxon>
        <taxon>Actinomycetota</taxon>
        <taxon>Actinomycetes</taxon>
        <taxon>Kitasatosporales</taxon>
        <taxon>Streptomycetaceae</taxon>
        <taxon>Streptomyces</taxon>
    </lineage>
</organism>
<dbReference type="EMBL" id="BMTD01000005">
    <property type="protein sequence ID" value="GGU93486.1"/>
    <property type="molecule type" value="Genomic_DNA"/>
</dbReference>
<evidence type="ECO:0000313" key="2">
    <source>
        <dbReference type="EMBL" id="GGU93486.1"/>
    </source>
</evidence>
<dbReference type="AlphaFoldDB" id="A0A918IA48"/>
<keyword evidence="3" id="KW-1185">Reference proteome</keyword>
<evidence type="ECO:0000256" key="1">
    <source>
        <dbReference type="SAM" id="MobiDB-lite"/>
    </source>
</evidence>
<sequence length="96" mass="10193">MPCGEIMVPVSSSVARLLPQLPAQQRDHAVASGVLRTAEVERRRNGTAPDTGINVLDLAAQSIEWLASAARHSARPRPHLPAARPDRQPTATPGSS</sequence>
<proteinExistence type="predicted"/>
<dbReference type="Proteomes" id="UP000618795">
    <property type="component" value="Unassembled WGS sequence"/>
</dbReference>
<reference evidence="2" key="2">
    <citation type="submission" date="2020-09" db="EMBL/GenBank/DDBJ databases">
        <authorList>
            <person name="Sun Q."/>
            <person name="Ohkuma M."/>
        </authorList>
    </citation>
    <scope>NUCLEOTIDE SEQUENCE</scope>
    <source>
        <strain evidence="2">JCM 4369</strain>
    </source>
</reference>
<gene>
    <name evidence="2" type="ORF">GCM10010260_30620</name>
</gene>
<name>A0A918IA48_9ACTN</name>
<feature type="region of interest" description="Disordered" evidence="1">
    <location>
        <begin position="69"/>
        <end position="96"/>
    </location>
</feature>
<protein>
    <submittedName>
        <fullName evidence="2">Uncharacterized protein</fullName>
    </submittedName>
</protein>
<accession>A0A918IA48</accession>
<evidence type="ECO:0000313" key="3">
    <source>
        <dbReference type="Proteomes" id="UP000618795"/>
    </source>
</evidence>
<comment type="caution">
    <text evidence="2">The sequence shown here is derived from an EMBL/GenBank/DDBJ whole genome shotgun (WGS) entry which is preliminary data.</text>
</comment>